<evidence type="ECO:0000259" key="4">
    <source>
        <dbReference type="PROSITE" id="PS51677"/>
    </source>
</evidence>
<keyword evidence="3" id="KW-0812">Transmembrane</keyword>
<evidence type="ECO:0000256" key="1">
    <source>
        <dbReference type="ARBA" id="ARBA00004613"/>
    </source>
</evidence>
<keyword evidence="3" id="KW-0472">Membrane</keyword>
<feature type="transmembrane region" description="Helical" evidence="3">
    <location>
        <begin position="6"/>
        <end position="23"/>
    </location>
</feature>
<dbReference type="GO" id="GO:0005975">
    <property type="term" value="P:carbohydrate metabolic process"/>
    <property type="evidence" value="ECO:0007669"/>
    <property type="project" value="InterPro"/>
</dbReference>
<dbReference type="InterPro" id="IPR011330">
    <property type="entry name" value="Glyco_hydro/deAcase_b/a-brl"/>
</dbReference>
<dbReference type="Gene3D" id="3.20.20.370">
    <property type="entry name" value="Glycoside hydrolase/deacetylase"/>
    <property type="match status" value="1"/>
</dbReference>
<evidence type="ECO:0000313" key="6">
    <source>
        <dbReference type="Proteomes" id="UP000626244"/>
    </source>
</evidence>
<proteinExistence type="predicted"/>
<dbReference type="AlphaFoldDB" id="A0A8J3F0A4"/>
<dbReference type="GO" id="GO:0005576">
    <property type="term" value="C:extracellular region"/>
    <property type="evidence" value="ECO:0007669"/>
    <property type="project" value="UniProtKB-SubCell"/>
</dbReference>
<feature type="domain" description="NodB homology" evidence="4">
    <location>
        <begin position="63"/>
        <end position="262"/>
    </location>
</feature>
<organism evidence="5 6">
    <name type="scientific">Gottfriedia solisilvae</name>
    <dbReference type="NCBI Taxonomy" id="1516104"/>
    <lineage>
        <taxon>Bacteria</taxon>
        <taxon>Bacillati</taxon>
        <taxon>Bacillota</taxon>
        <taxon>Bacilli</taxon>
        <taxon>Bacillales</taxon>
        <taxon>Bacillaceae</taxon>
        <taxon>Gottfriedia</taxon>
    </lineage>
</organism>
<accession>A0A8J3F0A4</accession>
<evidence type="ECO:0000256" key="3">
    <source>
        <dbReference type="SAM" id="Phobius"/>
    </source>
</evidence>
<dbReference type="GO" id="GO:0016810">
    <property type="term" value="F:hydrolase activity, acting on carbon-nitrogen (but not peptide) bonds"/>
    <property type="evidence" value="ECO:0007669"/>
    <property type="project" value="InterPro"/>
</dbReference>
<dbReference type="Proteomes" id="UP000626244">
    <property type="component" value="Unassembled WGS sequence"/>
</dbReference>
<dbReference type="OrthoDB" id="9778320at2"/>
<dbReference type="Pfam" id="PF01522">
    <property type="entry name" value="Polysacc_deac_1"/>
    <property type="match status" value="1"/>
</dbReference>
<dbReference type="PANTHER" id="PTHR34216">
    <property type="match status" value="1"/>
</dbReference>
<reference evidence="6" key="1">
    <citation type="journal article" date="2019" name="Int. J. Syst. Evol. Microbiol.">
        <title>The Global Catalogue of Microorganisms (GCM) 10K type strain sequencing project: providing services to taxonomists for standard genome sequencing and annotation.</title>
        <authorList>
            <consortium name="The Broad Institute Genomics Platform"/>
            <consortium name="The Broad Institute Genome Sequencing Center for Infectious Disease"/>
            <person name="Wu L."/>
            <person name="Ma J."/>
        </authorList>
    </citation>
    <scope>NUCLEOTIDE SEQUENCE [LARGE SCALE GENOMIC DNA]</scope>
    <source>
        <strain evidence="6">CGMCC 1.14993</strain>
    </source>
</reference>
<keyword evidence="3" id="KW-1133">Transmembrane helix</keyword>
<protein>
    <recommendedName>
        <fullName evidence="4">NodB homology domain-containing protein</fullName>
    </recommendedName>
</protein>
<keyword evidence="6" id="KW-1185">Reference proteome</keyword>
<sequence length="282" mass="32593">MDKKLVIVYVILISFFIIAYPFMKSSASFVSEPKQNEEFIGKSKCRPSPIINTKEILKDQNKANIIFTMDDGWETQYTKAFHILNDKGIKGSIAIIPTKIGTEGYLTLGQLNTLYLSGWDLMNHTYTHRHLAKLTKQGQKIELDKARTWLNDHCFTKASDIAVYPYGSYNQDTLKVLQQEKFRSARTIVDGIQSNHIKKYEVRTINLLSSTDIEWVIAQIDQAIHTKQTIVFTNHRFDKKADNAQMNFDPEKYKNIVNYVVSKKEQLNILTYSEWLNLKGLN</sequence>
<name>A0A8J3F0A4_9BACI</name>
<comment type="caution">
    <text evidence="5">The sequence shown here is derived from an EMBL/GenBank/DDBJ whole genome shotgun (WGS) entry which is preliminary data.</text>
</comment>
<dbReference type="SUPFAM" id="SSF88713">
    <property type="entry name" value="Glycoside hydrolase/deacetylase"/>
    <property type="match status" value="1"/>
</dbReference>
<dbReference type="CDD" id="cd10970">
    <property type="entry name" value="CE4_DAC_u1_6s"/>
    <property type="match status" value="1"/>
</dbReference>
<dbReference type="PANTHER" id="PTHR34216:SF3">
    <property type="entry name" value="POLY-BETA-1,6-N-ACETYL-D-GLUCOSAMINE N-DEACETYLASE"/>
    <property type="match status" value="1"/>
</dbReference>
<keyword evidence="2" id="KW-0732">Signal</keyword>
<dbReference type="RefSeq" id="WP_087999172.1">
    <property type="nucleotide sequence ID" value="NZ_BMHB01000001.1"/>
</dbReference>
<evidence type="ECO:0000256" key="2">
    <source>
        <dbReference type="ARBA" id="ARBA00022729"/>
    </source>
</evidence>
<dbReference type="InterPro" id="IPR002509">
    <property type="entry name" value="NODB_dom"/>
</dbReference>
<dbReference type="EMBL" id="BMHB01000001">
    <property type="protein sequence ID" value="GGI11749.1"/>
    <property type="molecule type" value="Genomic_DNA"/>
</dbReference>
<dbReference type="InterPro" id="IPR051398">
    <property type="entry name" value="Polysacch_Deacetylase"/>
</dbReference>
<evidence type="ECO:0000313" key="5">
    <source>
        <dbReference type="EMBL" id="GGI11749.1"/>
    </source>
</evidence>
<dbReference type="PROSITE" id="PS51677">
    <property type="entry name" value="NODB"/>
    <property type="match status" value="1"/>
</dbReference>
<comment type="subcellular location">
    <subcellularLocation>
        <location evidence="1">Secreted</location>
    </subcellularLocation>
</comment>
<gene>
    <name evidence="5" type="ORF">GCM10007380_09400</name>
</gene>